<feature type="compositionally biased region" description="Polar residues" evidence="1">
    <location>
        <begin position="24"/>
        <end position="44"/>
    </location>
</feature>
<sequence length="57" mass="6522">MKSREEVKSENRKNYNQKGHKSKGQFSSSNMVQTIESQAINDSIFETENDGYDGYEG</sequence>
<evidence type="ECO:0000313" key="3">
    <source>
        <dbReference type="Proteomes" id="UP000726170"/>
    </source>
</evidence>
<dbReference type="EMBL" id="JAHLQF010000001">
    <property type="protein sequence ID" value="MBU5483139.1"/>
    <property type="molecule type" value="Genomic_DNA"/>
</dbReference>
<gene>
    <name evidence="2" type="ORF">KQI86_02295</name>
</gene>
<dbReference type="RefSeq" id="WP_216437541.1">
    <property type="nucleotide sequence ID" value="NZ_JAHLQF010000001.1"/>
</dbReference>
<accession>A0ABS6ED67</accession>
<feature type="region of interest" description="Disordered" evidence="1">
    <location>
        <begin position="1"/>
        <end position="57"/>
    </location>
</feature>
<protein>
    <submittedName>
        <fullName evidence="2">Uncharacterized protein</fullName>
    </submittedName>
</protein>
<evidence type="ECO:0000313" key="2">
    <source>
        <dbReference type="EMBL" id="MBU5483139.1"/>
    </source>
</evidence>
<feature type="compositionally biased region" description="Basic and acidic residues" evidence="1">
    <location>
        <begin position="1"/>
        <end position="13"/>
    </location>
</feature>
<reference evidence="2 3" key="1">
    <citation type="submission" date="2021-06" db="EMBL/GenBank/DDBJ databases">
        <authorList>
            <person name="Sun Q."/>
            <person name="Li D."/>
        </authorList>
    </citation>
    <scope>NUCLEOTIDE SEQUENCE [LARGE SCALE GENOMIC DNA]</scope>
    <source>
        <strain evidence="2 3">MSJ-11</strain>
    </source>
</reference>
<feature type="compositionally biased region" description="Acidic residues" evidence="1">
    <location>
        <begin position="45"/>
        <end position="57"/>
    </location>
</feature>
<organism evidence="2 3">
    <name type="scientific">Clostridium mobile</name>
    <dbReference type="NCBI Taxonomy" id="2841512"/>
    <lineage>
        <taxon>Bacteria</taxon>
        <taxon>Bacillati</taxon>
        <taxon>Bacillota</taxon>
        <taxon>Clostridia</taxon>
        <taxon>Eubacteriales</taxon>
        <taxon>Clostridiaceae</taxon>
        <taxon>Clostridium</taxon>
    </lineage>
</organism>
<keyword evidence="3" id="KW-1185">Reference proteome</keyword>
<name>A0ABS6ED67_9CLOT</name>
<proteinExistence type="predicted"/>
<evidence type="ECO:0000256" key="1">
    <source>
        <dbReference type="SAM" id="MobiDB-lite"/>
    </source>
</evidence>
<comment type="caution">
    <text evidence="2">The sequence shown here is derived from an EMBL/GenBank/DDBJ whole genome shotgun (WGS) entry which is preliminary data.</text>
</comment>
<dbReference type="Proteomes" id="UP000726170">
    <property type="component" value="Unassembled WGS sequence"/>
</dbReference>